<dbReference type="SUPFAM" id="SSF52540">
    <property type="entry name" value="P-loop containing nucleoside triphosphate hydrolases"/>
    <property type="match status" value="1"/>
</dbReference>
<protein>
    <submittedName>
        <fullName evidence="3">ATPase</fullName>
    </submittedName>
</protein>
<dbReference type="InterPro" id="IPR025420">
    <property type="entry name" value="DUF4143"/>
</dbReference>
<dbReference type="STRING" id="545695.TREAZ_3090"/>
<reference evidence="4" key="1">
    <citation type="submission" date="2009-12" db="EMBL/GenBank/DDBJ databases">
        <title>Complete sequence of Treponema azotonutricium strain ZAS-9.</title>
        <authorList>
            <person name="Tetu S.G."/>
            <person name="Matson E."/>
            <person name="Ren Q."/>
            <person name="Seshadri R."/>
            <person name="Elbourne L."/>
            <person name="Hassan K.A."/>
            <person name="Durkin A."/>
            <person name="Radune D."/>
            <person name="Mohamoud Y."/>
            <person name="Shay R."/>
            <person name="Jin S."/>
            <person name="Zhang X."/>
            <person name="Lucey K."/>
            <person name="Ballor N.R."/>
            <person name="Ottesen E."/>
            <person name="Rosenthal R."/>
            <person name="Allen A."/>
            <person name="Leadbetter J.R."/>
            <person name="Paulsen I.T."/>
        </authorList>
    </citation>
    <scope>NUCLEOTIDE SEQUENCE [LARGE SCALE GENOMIC DNA]</scope>
    <source>
        <strain evidence="4">ATCC BAA-888 / DSM 13862 / ZAS-9</strain>
    </source>
</reference>
<dbReference type="InterPro" id="IPR027417">
    <property type="entry name" value="P-loop_NTPase"/>
</dbReference>
<dbReference type="Pfam" id="PF13173">
    <property type="entry name" value="AAA_14"/>
    <property type="match status" value="1"/>
</dbReference>
<evidence type="ECO:0000313" key="4">
    <source>
        <dbReference type="Proteomes" id="UP000009222"/>
    </source>
</evidence>
<name>F5YAI0_LEAAZ</name>
<dbReference type="KEGG" id="taz:TREAZ_3090"/>
<dbReference type="InterPro" id="IPR041682">
    <property type="entry name" value="AAA_14"/>
</dbReference>
<dbReference type="EMBL" id="CP001841">
    <property type="protein sequence ID" value="AEF81823.1"/>
    <property type="molecule type" value="Genomic_DNA"/>
</dbReference>
<evidence type="ECO:0000259" key="1">
    <source>
        <dbReference type="Pfam" id="PF13173"/>
    </source>
</evidence>
<dbReference type="RefSeq" id="WP_015712466.1">
    <property type="nucleotide sequence ID" value="NC_015577.1"/>
</dbReference>
<accession>F5YAI0</accession>
<reference evidence="3 4" key="2">
    <citation type="journal article" date="2011" name="ISME J.">
        <title>RNA-seq reveals cooperative metabolic interactions between two termite-gut spirochete species in co-culture.</title>
        <authorList>
            <person name="Rosenthal A.Z."/>
            <person name="Matson E.G."/>
            <person name="Eldar A."/>
            <person name="Leadbetter J.R."/>
        </authorList>
    </citation>
    <scope>NUCLEOTIDE SEQUENCE [LARGE SCALE GENOMIC DNA]</scope>
    <source>
        <strain evidence="4">ATCC BAA-888 / DSM 13862 / ZAS-9</strain>
    </source>
</reference>
<proteinExistence type="predicted"/>
<dbReference type="eggNOG" id="COG1373">
    <property type="taxonomic scope" value="Bacteria"/>
</dbReference>
<keyword evidence="4" id="KW-1185">Reference proteome</keyword>
<dbReference type="InParanoid" id="F5YAI0"/>
<feature type="domain" description="AAA" evidence="1">
    <location>
        <begin position="18"/>
        <end position="152"/>
    </location>
</feature>
<dbReference type="Pfam" id="PF13635">
    <property type="entry name" value="DUF4143"/>
    <property type="match status" value="1"/>
</dbReference>
<dbReference type="PANTHER" id="PTHR33295:SF7">
    <property type="entry name" value="ATPASE"/>
    <property type="match status" value="1"/>
</dbReference>
<gene>
    <name evidence="3" type="ordered locus">TREAZ_3090</name>
</gene>
<dbReference type="OrthoDB" id="9801806at2"/>
<evidence type="ECO:0000259" key="2">
    <source>
        <dbReference type="Pfam" id="PF13635"/>
    </source>
</evidence>
<dbReference type="PANTHER" id="PTHR33295">
    <property type="entry name" value="ATPASE"/>
    <property type="match status" value="1"/>
</dbReference>
<organism evidence="3 4">
    <name type="scientific">Leadbettera azotonutricia (strain ATCC BAA-888 / DSM 13862 / ZAS-9)</name>
    <name type="common">Treponema azotonutricium</name>
    <dbReference type="NCBI Taxonomy" id="545695"/>
    <lineage>
        <taxon>Bacteria</taxon>
        <taxon>Pseudomonadati</taxon>
        <taxon>Spirochaetota</taxon>
        <taxon>Spirochaetia</taxon>
        <taxon>Spirochaetales</taxon>
        <taxon>Breznakiellaceae</taxon>
        <taxon>Leadbettera</taxon>
    </lineage>
</organism>
<evidence type="ECO:0000313" key="3">
    <source>
        <dbReference type="EMBL" id="AEF81823.1"/>
    </source>
</evidence>
<dbReference type="AlphaFoldDB" id="F5YAI0"/>
<feature type="domain" description="DUF4143" evidence="2">
    <location>
        <begin position="221"/>
        <end position="386"/>
    </location>
</feature>
<dbReference type="Proteomes" id="UP000009222">
    <property type="component" value="Chromosome"/>
</dbReference>
<dbReference type="HOGENOM" id="CLU_047370_0_0_12"/>
<sequence>MYRKLIKDLVGWKNKQGRKPLVIQGARQVGKTWLMQEFGRLEYREAVYFNFDRNKALDAIFEPDLNPYRIIEELEAKSGRKVIPGETLIMLDEIQECNRALVSLKYFCEEAPEYHIIAAGSLLGVALHKGTTYPVGKTDTLTLYPLTFMEFLAALGEEGLLKIFEEKNFRLIQVLKEEIIRYLKQYFFIGGMPGVVQNFINKRDLGEVRQEQEIILKDFYRDFSKHIAPSSIPKLALIWDSIPEQLGKEKKRFIYKDMKPGARSSQYEDALLWLTACGLVYKINRVSLPHLPLISYSEAEVFKLYSLDVGLLAAQSALSMQTLTDPNHAIFDHFKGALTEQFVLQELKASGEMLPIYFWANAKNTSSVDFLLQWEDKIIPLEVKASVNLQSKSLKAYMDSWKPSIAIRSSLADYNRNGPLHEIPLYLVGMFREITQ</sequence>